<sequence length="79" mass="9167">MITSKLYHDDSHPLGYFRATKSIQVNGYNLLVGVKCNRETKFKEIGKLFDILEIEDPDKILQIYNEELPSISEYTKNSN</sequence>
<gene>
    <name evidence="1" type="ORF">CDO51_01225</name>
</gene>
<accession>A0A226C1E2</accession>
<dbReference type="AlphaFoldDB" id="A0A226C1E2"/>
<comment type="caution">
    <text evidence="1">The sequence shown here is derived from an EMBL/GenBank/DDBJ whole genome shotgun (WGS) entry which is preliminary data.</text>
</comment>
<proteinExistence type="predicted"/>
<keyword evidence="2" id="KW-1185">Reference proteome</keyword>
<reference evidence="1 2" key="1">
    <citation type="submission" date="2017-06" db="EMBL/GenBank/DDBJ databases">
        <title>Draft Genome Sequence of Natranaerobius trueperi halophilic, alkalithermophilic bacteria from soda lakes.</title>
        <authorList>
            <person name="Zhao B."/>
        </authorList>
    </citation>
    <scope>NUCLEOTIDE SEQUENCE [LARGE SCALE GENOMIC DNA]</scope>
    <source>
        <strain evidence="1 2">DSM 18760</strain>
    </source>
</reference>
<protein>
    <submittedName>
        <fullName evidence="1">Uncharacterized protein</fullName>
    </submittedName>
</protein>
<organism evidence="1 2">
    <name type="scientific">Natranaerobius trueperi</name>
    <dbReference type="NCBI Taxonomy" id="759412"/>
    <lineage>
        <taxon>Bacteria</taxon>
        <taxon>Bacillati</taxon>
        <taxon>Bacillota</taxon>
        <taxon>Clostridia</taxon>
        <taxon>Natranaerobiales</taxon>
        <taxon>Natranaerobiaceae</taxon>
        <taxon>Natranaerobius</taxon>
    </lineage>
</organism>
<dbReference type="EMBL" id="NIQC01000001">
    <property type="protein sequence ID" value="OWZ85046.1"/>
    <property type="molecule type" value="Genomic_DNA"/>
</dbReference>
<evidence type="ECO:0000313" key="2">
    <source>
        <dbReference type="Proteomes" id="UP000214588"/>
    </source>
</evidence>
<dbReference type="Proteomes" id="UP000214588">
    <property type="component" value="Unassembled WGS sequence"/>
</dbReference>
<name>A0A226C1E2_9FIRM</name>
<evidence type="ECO:0000313" key="1">
    <source>
        <dbReference type="EMBL" id="OWZ85046.1"/>
    </source>
</evidence>